<accession>A0ACC0WBU9</accession>
<dbReference type="Proteomes" id="UP001163321">
    <property type="component" value="Chromosome 3"/>
</dbReference>
<organism evidence="1 2">
    <name type="scientific">Peronosclerospora sorghi</name>
    <dbReference type="NCBI Taxonomy" id="230839"/>
    <lineage>
        <taxon>Eukaryota</taxon>
        <taxon>Sar</taxon>
        <taxon>Stramenopiles</taxon>
        <taxon>Oomycota</taxon>
        <taxon>Peronosporomycetes</taxon>
        <taxon>Peronosporales</taxon>
        <taxon>Peronosporaceae</taxon>
        <taxon>Peronosclerospora</taxon>
    </lineage>
</organism>
<name>A0ACC0WBU9_9STRA</name>
<gene>
    <name evidence="1" type="ORF">PsorP6_007203</name>
</gene>
<dbReference type="EMBL" id="CM047582">
    <property type="protein sequence ID" value="KAI9915806.1"/>
    <property type="molecule type" value="Genomic_DNA"/>
</dbReference>
<sequence length="75" mass="8894">MAEREEWVRALKHCISDGDELALCRRSLRSATLAPIFMFDKISNVCNICTHTFIVYRPRHRCRIPGDDRICIWRM</sequence>
<protein>
    <submittedName>
        <fullName evidence="1">Uncharacterized protein</fullName>
    </submittedName>
</protein>
<keyword evidence="2" id="KW-1185">Reference proteome</keyword>
<proteinExistence type="predicted"/>
<evidence type="ECO:0000313" key="1">
    <source>
        <dbReference type="EMBL" id="KAI9915806.1"/>
    </source>
</evidence>
<comment type="caution">
    <text evidence="1">The sequence shown here is derived from an EMBL/GenBank/DDBJ whole genome shotgun (WGS) entry which is preliminary data.</text>
</comment>
<evidence type="ECO:0000313" key="2">
    <source>
        <dbReference type="Proteomes" id="UP001163321"/>
    </source>
</evidence>
<reference evidence="1 2" key="1">
    <citation type="journal article" date="2022" name="bioRxiv">
        <title>The genome of the oomycete Peronosclerospora sorghi, a cosmopolitan pathogen of maize and sorghum, is inflated with dispersed pseudogenes.</title>
        <authorList>
            <person name="Fletcher K."/>
            <person name="Martin F."/>
            <person name="Isakeit T."/>
            <person name="Cavanaugh K."/>
            <person name="Magill C."/>
            <person name="Michelmore R."/>
        </authorList>
    </citation>
    <scope>NUCLEOTIDE SEQUENCE [LARGE SCALE GENOMIC DNA]</scope>
    <source>
        <strain evidence="1">P6</strain>
    </source>
</reference>